<dbReference type="SUPFAM" id="SSF48019">
    <property type="entry name" value="post-AAA+ oligomerization domain-like"/>
    <property type="match status" value="1"/>
</dbReference>
<dbReference type="EMBL" id="HG994582">
    <property type="protein sequence ID" value="CAF2886786.1"/>
    <property type="molecule type" value="Genomic_DNA"/>
</dbReference>
<protein>
    <recommendedName>
        <fullName evidence="4">Replication factor C subunit 3</fullName>
    </recommendedName>
    <alternativeName>
        <fullName evidence="6">Activator 1 38 kDa subunit</fullName>
    </alternativeName>
    <alternativeName>
        <fullName evidence="7">Activator 1 subunit 3</fullName>
    </alternativeName>
    <alternativeName>
        <fullName evidence="5">Replication factor C 38 kDa subunit</fullName>
    </alternativeName>
</protein>
<dbReference type="Proteomes" id="UP000675881">
    <property type="component" value="Chromosome 3"/>
</dbReference>
<dbReference type="Pfam" id="PF21960">
    <property type="entry name" value="RCF1-5-like_lid"/>
    <property type="match status" value="1"/>
</dbReference>
<dbReference type="InterPro" id="IPR050238">
    <property type="entry name" value="DNA_Rep/Repair_Clamp_Loader"/>
</dbReference>
<dbReference type="GO" id="GO:0006281">
    <property type="term" value="P:DNA repair"/>
    <property type="evidence" value="ECO:0007669"/>
    <property type="project" value="TreeGrafter"/>
</dbReference>
<dbReference type="GO" id="GO:0006261">
    <property type="term" value="P:DNA-templated DNA replication"/>
    <property type="evidence" value="ECO:0007669"/>
    <property type="project" value="TreeGrafter"/>
</dbReference>
<evidence type="ECO:0000256" key="4">
    <source>
        <dbReference type="ARBA" id="ARBA00070184"/>
    </source>
</evidence>
<organism evidence="8 9">
    <name type="scientific">Lepeophtheirus salmonis</name>
    <name type="common">Salmon louse</name>
    <name type="synonym">Caligus salmonis</name>
    <dbReference type="NCBI Taxonomy" id="72036"/>
    <lineage>
        <taxon>Eukaryota</taxon>
        <taxon>Metazoa</taxon>
        <taxon>Ecdysozoa</taxon>
        <taxon>Arthropoda</taxon>
        <taxon>Crustacea</taxon>
        <taxon>Multicrustacea</taxon>
        <taxon>Hexanauplia</taxon>
        <taxon>Copepoda</taxon>
        <taxon>Siphonostomatoida</taxon>
        <taxon>Caligidae</taxon>
        <taxon>Lepeophtheirus</taxon>
    </lineage>
</organism>
<dbReference type="FunFam" id="1.20.272.10:FF:000002">
    <property type="entry name" value="Replication factor C subunit 3"/>
    <property type="match status" value="1"/>
</dbReference>
<dbReference type="Gene3D" id="1.20.272.10">
    <property type="match status" value="1"/>
</dbReference>
<keyword evidence="1" id="KW-0235">DNA replication</keyword>
<dbReference type="Pfam" id="PF22534">
    <property type="entry name" value="RFC_C"/>
    <property type="match status" value="1"/>
</dbReference>
<name>A0A7R8CPI4_LEPSM</name>
<dbReference type="InterPro" id="IPR027417">
    <property type="entry name" value="P-loop_NTPase"/>
</dbReference>
<dbReference type="Gene3D" id="3.40.50.300">
    <property type="entry name" value="P-loop containing nucleotide triphosphate hydrolases"/>
    <property type="match status" value="1"/>
</dbReference>
<dbReference type="PANTHER" id="PTHR11669:SF1">
    <property type="entry name" value="REPLICATION FACTOR C SUBUNIT 3"/>
    <property type="match status" value="1"/>
</dbReference>
<evidence type="ECO:0000313" key="8">
    <source>
        <dbReference type="EMBL" id="CAF2886786.1"/>
    </source>
</evidence>
<evidence type="ECO:0000256" key="3">
    <source>
        <dbReference type="ARBA" id="ARBA00062267"/>
    </source>
</evidence>
<dbReference type="GO" id="GO:0005663">
    <property type="term" value="C:DNA replication factor C complex"/>
    <property type="evidence" value="ECO:0007669"/>
    <property type="project" value="TreeGrafter"/>
</dbReference>
<dbReference type="AlphaFoldDB" id="A0A7R8CPI4"/>
<keyword evidence="9" id="KW-1185">Reference proteome</keyword>
<reference evidence="8" key="1">
    <citation type="submission" date="2021-02" db="EMBL/GenBank/DDBJ databases">
        <authorList>
            <person name="Bekaert M."/>
        </authorList>
    </citation>
    <scope>NUCLEOTIDE SEQUENCE</scope>
    <source>
        <strain evidence="8">IoA-00</strain>
    </source>
</reference>
<evidence type="ECO:0000256" key="1">
    <source>
        <dbReference type="ARBA" id="ARBA00022705"/>
    </source>
</evidence>
<gene>
    <name evidence="8" type="ORF">LSAA_8222</name>
</gene>
<dbReference type="GO" id="GO:0005634">
    <property type="term" value="C:nucleus"/>
    <property type="evidence" value="ECO:0007669"/>
    <property type="project" value="TreeGrafter"/>
</dbReference>
<dbReference type="FunFam" id="1.10.8.60:FF:000030">
    <property type="entry name" value="replication factor C subunit 3"/>
    <property type="match status" value="1"/>
</dbReference>
<comment type="function">
    <text evidence="2">Subunit of the replication factor C (RFC) complex which acts during elongation of primed DNA templates by DNA polymerases delta and epsilon, and is necessary for ATP-dependent loading of proliferating cell nuclear antigen (PCNA) onto primed DNA.</text>
</comment>
<proteinExistence type="predicted"/>
<evidence type="ECO:0000256" key="2">
    <source>
        <dbReference type="ARBA" id="ARBA00058626"/>
    </source>
</evidence>
<evidence type="ECO:0000313" key="9">
    <source>
        <dbReference type="Proteomes" id="UP000675881"/>
    </source>
</evidence>
<dbReference type="OrthoDB" id="761538at2759"/>
<dbReference type="Gene3D" id="1.10.8.60">
    <property type="match status" value="1"/>
</dbReference>
<dbReference type="InterPro" id="IPR008921">
    <property type="entry name" value="DNA_pol3_clamp-load_cplx_C"/>
</dbReference>
<comment type="subunit">
    <text evidence="3">Subunit of the RFC complex, an heteropentameric complex consisting of a large subunit RFC1 and four small subunits RFC2, RFC3, RFC4 and RFC5; the RFC complex interacts with PCNA. Forms an heterotetrameric complex with RFC2, RFC4 and RFC5; this complex has ATPase activity but is not stimulated by PCNA. The heterotetramer of subunits RFC2, RFC3, RFC4 and RFC5 interacts with RAD17. Interacts with CNTD1; this interaction facilitates crossover formation.</text>
</comment>
<evidence type="ECO:0000256" key="5">
    <source>
        <dbReference type="ARBA" id="ARBA00076818"/>
    </source>
</evidence>
<dbReference type="GO" id="GO:0003677">
    <property type="term" value="F:DNA binding"/>
    <property type="evidence" value="ECO:0007669"/>
    <property type="project" value="InterPro"/>
</dbReference>
<evidence type="ECO:0000256" key="6">
    <source>
        <dbReference type="ARBA" id="ARBA00079394"/>
    </source>
</evidence>
<evidence type="ECO:0000256" key="7">
    <source>
        <dbReference type="ARBA" id="ARBA00080379"/>
    </source>
</evidence>
<dbReference type="PANTHER" id="PTHR11669">
    <property type="entry name" value="REPLICATION FACTOR C / DNA POLYMERASE III GAMMA-TAU SUBUNIT"/>
    <property type="match status" value="1"/>
</dbReference>
<accession>A0A7R8CPI4</accession>
<dbReference type="Pfam" id="PF03215">
    <property type="entry name" value="Rad17"/>
    <property type="match status" value="1"/>
</dbReference>
<dbReference type="SUPFAM" id="SSF52540">
    <property type="entry name" value="P-loop containing nucleoside triphosphate hydrolases"/>
    <property type="match status" value="1"/>
</dbReference>
<sequence>MSLWVDKYRPNKLNKLDFGLKQAAYLETLVKSEDFPHLLIHGPSGAGKKTRIVALLRELYGPGVERLRIEHQNFETPSKKKLEIMTIASNYHIELNPSDVGIYDRVVIQELIKNTASAQQIHGDSQRASFKTNHGKSRCLSIRIPAPSADDIIQILVTVSKKEGCLLPMELARRITEKSNRNLRRALLLTEACKVKQYPFVDGQDIVDLDWEVYLKDTARMIVSEQTPKKLLEVRGRLYELLGHCIPPDEIFVGLLKELVKNCDGELKTQLTSLAASYEHRLNQGNKSIFHLEAFVAKFMSLYMKFMEETMGCGF</sequence>
<dbReference type="GO" id="GO:0003689">
    <property type="term" value="F:DNA clamp loader activity"/>
    <property type="evidence" value="ECO:0007669"/>
    <property type="project" value="TreeGrafter"/>
</dbReference>